<name>A0ABV2T4W8_9BACT</name>
<dbReference type="Proteomes" id="UP001549749">
    <property type="component" value="Unassembled WGS sequence"/>
</dbReference>
<protein>
    <submittedName>
        <fullName evidence="2">NADPH-dependent FMN reductase</fullName>
        <ecNumber evidence="2">1.-.-.-</ecNumber>
    </submittedName>
</protein>
<evidence type="ECO:0000259" key="1">
    <source>
        <dbReference type="Pfam" id="PF03358"/>
    </source>
</evidence>
<accession>A0ABV2T4W8</accession>
<dbReference type="InterPro" id="IPR050712">
    <property type="entry name" value="NAD(P)H-dep_reductase"/>
</dbReference>
<keyword evidence="2" id="KW-0560">Oxidoreductase</keyword>
<dbReference type="SUPFAM" id="SSF52218">
    <property type="entry name" value="Flavoproteins"/>
    <property type="match status" value="1"/>
</dbReference>
<evidence type="ECO:0000313" key="2">
    <source>
        <dbReference type="EMBL" id="MET6998073.1"/>
    </source>
</evidence>
<gene>
    <name evidence="2" type="ORF">ABR189_11860</name>
</gene>
<feature type="domain" description="NADPH-dependent FMN reductase-like" evidence="1">
    <location>
        <begin position="14"/>
        <end position="153"/>
    </location>
</feature>
<reference evidence="2 3" key="1">
    <citation type="submission" date="2024-06" db="EMBL/GenBank/DDBJ databases">
        <title>Chitinophaga defluvii sp. nov., isolated from municipal sewage.</title>
        <authorList>
            <person name="Zhang L."/>
        </authorList>
    </citation>
    <scope>NUCLEOTIDE SEQUENCE [LARGE SCALE GENOMIC DNA]</scope>
    <source>
        <strain evidence="2 3">H8</strain>
    </source>
</reference>
<sequence>MTQPPLLTHNNKINILAISGSTRAQSSNLDLIKAIADLTADRFSITIFEGLSVLPHFNPDLDLDTENAPPAVVNFRQQLQAADGVLICTPEYAVGVPGTLKNALDWTVSSMDFSQKPVALITAATSGITAHKALLGTLLIIESKITDEMQLVVSSVKTKVSKAGKITDPDTLFQVNKLIHAFTDVITGNGVPVYLPAPSAR</sequence>
<dbReference type="EC" id="1.-.-.-" evidence="2"/>
<dbReference type="InterPro" id="IPR029039">
    <property type="entry name" value="Flavoprotein-like_sf"/>
</dbReference>
<dbReference type="Gene3D" id="3.40.50.360">
    <property type="match status" value="1"/>
</dbReference>
<dbReference type="RefSeq" id="WP_354660708.1">
    <property type="nucleotide sequence ID" value="NZ_JBEXAC010000001.1"/>
</dbReference>
<dbReference type="InterPro" id="IPR005025">
    <property type="entry name" value="FMN_Rdtase-like_dom"/>
</dbReference>
<dbReference type="GO" id="GO:0016491">
    <property type="term" value="F:oxidoreductase activity"/>
    <property type="evidence" value="ECO:0007669"/>
    <property type="project" value="UniProtKB-KW"/>
</dbReference>
<proteinExistence type="predicted"/>
<comment type="caution">
    <text evidence="2">The sequence shown here is derived from an EMBL/GenBank/DDBJ whole genome shotgun (WGS) entry which is preliminary data.</text>
</comment>
<keyword evidence="3" id="KW-1185">Reference proteome</keyword>
<dbReference type="Pfam" id="PF03358">
    <property type="entry name" value="FMN_red"/>
    <property type="match status" value="1"/>
</dbReference>
<dbReference type="PANTHER" id="PTHR30543:SF21">
    <property type="entry name" value="NAD(P)H-DEPENDENT FMN REDUCTASE LOT6"/>
    <property type="match status" value="1"/>
</dbReference>
<dbReference type="PANTHER" id="PTHR30543">
    <property type="entry name" value="CHROMATE REDUCTASE"/>
    <property type="match status" value="1"/>
</dbReference>
<evidence type="ECO:0000313" key="3">
    <source>
        <dbReference type="Proteomes" id="UP001549749"/>
    </source>
</evidence>
<organism evidence="2 3">
    <name type="scientific">Chitinophaga defluvii</name>
    <dbReference type="NCBI Taxonomy" id="3163343"/>
    <lineage>
        <taxon>Bacteria</taxon>
        <taxon>Pseudomonadati</taxon>
        <taxon>Bacteroidota</taxon>
        <taxon>Chitinophagia</taxon>
        <taxon>Chitinophagales</taxon>
        <taxon>Chitinophagaceae</taxon>
        <taxon>Chitinophaga</taxon>
    </lineage>
</organism>
<dbReference type="EMBL" id="JBEXAC010000001">
    <property type="protein sequence ID" value="MET6998073.1"/>
    <property type="molecule type" value="Genomic_DNA"/>
</dbReference>